<evidence type="ECO:0000313" key="2">
    <source>
        <dbReference type="EnsemblPlants" id="OB05G19450.1"/>
    </source>
</evidence>
<reference evidence="2" key="2">
    <citation type="submission" date="2013-04" db="UniProtKB">
        <authorList>
            <consortium name="EnsemblPlants"/>
        </authorList>
    </citation>
    <scope>IDENTIFICATION</scope>
</reference>
<feature type="region of interest" description="Disordered" evidence="1">
    <location>
        <begin position="35"/>
        <end position="54"/>
    </location>
</feature>
<protein>
    <submittedName>
        <fullName evidence="2">Uncharacterized protein</fullName>
    </submittedName>
</protein>
<reference evidence="2" key="1">
    <citation type="journal article" date="2013" name="Nat. Commun.">
        <title>Whole-genome sequencing of Oryza brachyantha reveals mechanisms underlying Oryza genome evolution.</title>
        <authorList>
            <person name="Chen J."/>
            <person name="Huang Q."/>
            <person name="Gao D."/>
            <person name="Wang J."/>
            <person name="Lang Y."/>
            <person name="Liu T."/>
            <person name="Li B."/>
            <person name="Bai Z."/>
            <person name="Luis Goicoechea J."/>
            <person name="Liang C."/>
            <person name="Chen C."/>
            <person name="Zhang W."/>
            <person name="Sun S."/>
            <person name="Liao Y."/>
            <person name="Zhang X."/>
            <person name="Yang L."/>
            <person name="Song C."/>
            <person name="Wang M."/>
            <person name="Shi J."/>
            <person name="Liu G."/>
            <person name="Liu J."/>
            <person name="Zhou H."/>
            <person name="Zhou W."/>
            <person name="Yu Q."/>
            <person name="An N."/>
            <person name="Chen Y."/>
            <person name="Cai Q."/>
            <person name="Wang B."/>
            <person name="Liu B."/>
            <person name="Min J."/>
            <person name="Huang Y."/>
            <person name="Wu H."/>
            <person name="Li Z."/>
            <person name="Zhang Y."/>
            <person name="Yin Y."/>
            <person name="Song W."/>
            <person name="Jiang J."/>
            <person name="Jackson S.A."/>
            <person name="Wing R.A."/>
            <person name="Wang J."/>
            <person name="Chen M."/>
        </authorList>
    </citation>
    <scope>NUCLEOTIDE SEQUENCE [LARGE SCALE GENOMIC DNA]</scope>
    <source>
        <strain evidence="2">cv. IRGC 101232</strain>
    </source>
</reference>
<evidence type="ECO:0000313" key="3">
    <source>
        <dbReference type="Proteomes" id="UP000006038"/>
    </source>
</evidence>
<organism evidence="2">
    <name type="scientific">Oryza brachyantha</name>
    <name type="common">malo sina</name>
    <dbReference type="NCBI Taxonomy" id="4533"/>
    <lineage>
        <taxon>Eukaryota</taxon>
        <taxon>Viridiplantae</taxon>
        <taxon>Streptophyta</taxon>
        <taxon>Embryophyta</taxon>
        <taxon>Tracheophyta</taxon>
        <taxon>Spermatophyta</taxon>
        <taxon>Magnoliopsida</taxon>
        <taxon>Liliopsida</taxon>
        <taxon>Poales</taxon>
        <taxon>Poaceae</taxon>
        <taxon>BOP clade</taxon>
        <taxon>Oryzoideae</taxon>
        <taxon>Oryzeae</taxon>
        <taxon>Oryzinae</taxon>
        <taxon>Oryza</taxon>
    </lineage>
</organism>
<proteinExistence type="predicted"/>
<sequence>MELKGIASSIKQGSRSYNRIQQVQEDRNVLLGKRQRTRDGSPMAAAADGQNKGCNRGLDRGRRCDVAWIVAATAAWIVAMMEA</sequence>
<accession>J3M5S1</accession>
<name>J3M5S1_ORYBR</name>
<dbReference type="Proteomes" id="UP000006038">
    <property type="component" value="Chromosome 5"/>
</dbReference>
<dbReference type="Gramene" id="OB05G19450.1">
    <property type="protein sequence ID" value="OB05G19450.1"/>
    <property type="gene ID" value="OB05G19450"/>
</dbReference>
<dbReference type="AlphaFoldDB" id="J3M5S1"/>
<dbReference type="HOGENOM" id="CLU_2546267_0_0_1"/>
<evidence type="ECO:0000256" key="1">
    <source>
        <dbReference type="SAM" id="MobiDB-lite"/>
    </source>
</evidence>
<keyword evidence="3" id="KW-1185">Reference proteome</keyword>
<dbReference type="EnsemblPlants" id="OB05G19450.1">
    <property type="protein sequence ID" value="OB05G19450.1"/>
    <property type="gene ID" value="OB05G19450"/>
</dbReference>